<evidence type="ECO:0000256" key="6">
    <source>
        <dbReference type="ARBA" id="ARBA00022840"/>
    </source>
</evidence>
<comment type="catalytic activity">
    <reaction evidence="8">
        <text>CMP + ATP = CDP + ADP</text>
        <dbReference type="Rhea" id="RHEA:11600"/>
        <dbReference type="ChEBI" id="CHEBI:30616"/>
        <dbReference type="ChEBI" id="CHEBI:58069"/>
        <dbReference type="ChEBI" id="CHEBI:60377"/>
        <dbReference type="ChEBI" id="CHEBI:456216"/>
        <dbReference type="EC" id="2.7.4.25"/>
    </reaction>
</comment>
<keyword evidence="3" id="KW-0808">Transferase</keyword>
<reference evidence="10" key="1">
    <citation type="submission" date="2020-05" db="EMBL/GenBank/DDBJ databases">
        <authorList>
            <person name="Chiriac C."/>
            <person name="Salcher M."/>
            <person name="Ghai R."/>
            <person name="Kavagutti S V."/>
        </authorList>
    </citation>
    <scope>NUCLEOTIDE SEQUENCE</scope>
</reference>
<evidence type="ECO:0000256" key="5">
    <source>
        <dbReference type="ARBA" id="ARBA00022777"/>
    </source>
</evidence>
<dbReference type="InterPro" id="IPR011994">
    <property type="entry name" value="Cytidylate_kinase_dom"/>
</dbReference>
<dbReference type="HAMAP" id="MF_00238">
    <property type="entry name" value="Cytidyl_kinase_type1"/>
    <property type="match status" value="1"/>
</dbReference>
<dbReference type="AlphaFoldDB" id="A0A6J7D0B0"/>
<evidence type="ECO:0000256" key="4">
    <source>
        <dbReference type="ARBA" id="ARBA00022741"/>
    </source>
</evidence>
<proteinExistence type="inferred from homology"/>
<dbReference type="CDD" id="cd02020">
    <property type="entry name" value="CMPK"/>
    <property type="match status" value="1"/>
</dbReference>
<accession>A0A6J7D0B0</accession>
<name>A0A6J7D0B0_9ZZZZ</name>
<dbReference type="EC" id="2.7.4.25" evidence="2"/>
<dbReference type="GO" id="GO:0036431">
    <property type="term" value="F:dCMP kinase activity"/>
    <property type="evidence" value="ECO:0007669"/>
    <property type="project" value="InterPro"/>
</dbReference>
<gene>
    <name evidence="10" type="ORF">UFOPK3444_00320</name>
</gene>
<evidence type="ECO:0000313" key="10">
    <source>
        <dbReference type="EMBL" id="CAB4863611.1"/>
    </source>
</evidence>
<evidence type="ECO:0000256" key="7">
    <source>
        <dbReference type="ARBA" id="ARBA00047615"/>
    </source>
</evidence>
<evidence type="ECO:0000259" key="9">
    <source>
        <dbReference type="Pfam" id="PF02224"/>
    </source>
</evidence>
<organism evidence="10">
    <name type="scientific">freshwater metagenome</name>
    <dbReference type="NCBI Taxonomy" id="449393"/>
    <lineage>
        <taxon>unclassified sequences</taxon>
        <taxon>metagenomes</taxon>
        <taxon>ecological metagenomes</taxon>
    </lineage>
</organism>
<comment type="catalytic activity">
    <reaction evidence="7">
        <text>dCMP + ATP = dCDP + ADP</text>
        <dbReference type="Rhea" id="RHEA:25094"/>
        <dbReference type="ChEBI" id="CHEBI:30616"/>
        <dbReference type="ChEBI" id="CHEBI:57566"/>
        <dbReference type="ChEBI" id="CHEBI:58593"/>
        <dbReference type="ChEBI" id="CHEBI:456216"/>
        <dbReference type="EC" id="2.7.4.25"/>
    </reaction>
</comment>
<protein>
    <recommendedName>
        <fullName evidence="2">(d)CMP kinase</fullName>
        <ecNumber evidence="2">2.7.4.25</ecNumber>
    </recommendedName>
</protein>
<dbReference type="Pfam" id="PF02224">
    <property type="entry name" value="Cytidylate_kin"/>
    <property type="match status" value="1"/>
</dbReference>
<dbReference type="Gene3D" id="3.40.50.300">
    <property type="entry name" value="P-loop containing nucleotide triphosphate hydrolases"/>
    <property type="match status" value="1"/>
</dbReference>
<evidence type="ECO:0000256" key="3">
    <source>
        <dbReference type="ARBA" id="ARBA00022679"/>
    </source>
</evidence>
<dbReference type="GO" id="GO:0005524">
    <property type="term" value="F:ATP binding"/>
    <property type="evidence" value="ECO:0007669"/>
    <property type="project" value="UniProtKB-KW"/>
</dbReference>
<evidence type="ECO:0000256" key="8">
    <source>
        <dbReference type="ARBA" id="ARBA00048478"/>
    </source>
</evidence>
<keyword evidence="4" id="KW-0547">Nucleotide-binding</keyword>
<comment type="similarity">
    <text evidence="1">Belongs to the cytidylate kinase family. Type 1 subfamily.</text>
</comment>
<keyword evidence="6" id="KW-0067">ATP-binding</keyword>
<evidence type="ECO:0000256" key="1">
    <source>
        <dbReference type="ARBA" id="ARBA00009427"/>
    </source>
</evidence>
<dbReference type="InterPro" id="IPR027417">
    <property type="entry name" value="P-loop_NTPase"/>
</dbReference>
<dbReference type="GO" id="GO:0006139">
    <property type="term" value="P:nucleobase-containing compound metabolic process"/>
    <property type="evidence" value="ECO:0007669"/>
    <property type="project" value="InterPro"/>
</dbReference>
<dbReference type="SUPFAM" id="SSF52540">
    <property type="entry name" value="P-loop containing nucleoside triphosphate hydrolases"/>
    <property type="match status" value="1"/>
</dbReference>
<sequence>MVIAIDGPAGAGKSTVAKAVAQSLGFKHLDTGGMYRIVALAAVRSGLGPVEAAGSIRIDAGPPLLMDGEDPGDAIRTPEVTAMASKVAGDVAVRELLVRRQQEILAEGDWVAEGRDICQVVAPDAEVRVWLTADETERAKRRANQTGESVEEVLVAQRLRDTADEGHGRSTLEAPEGALVVDTTGLSPDEVVAEIRALANRLRD</sequence>
<dbReference type="InterPro" id="IPR003136">
    <property type="entry name" value="Cytidylate_kin"/>
</dbReference>
<feature type="domain" description="Cytidylate kinase" evidence="9">
    <location>
        <begin position="3"/>
        <end position="199"/>
    </location>
</feature>
<dbReference type="NCBIfam" id="TIGR00017">
    <property type="entry name" value="cmk"/>
    <property type="match status" value="1"/>
</dbReference>
<dbReference type="EMBL" id="CAFBLU010000003">
    <property type="protein sequence ID" value="CAB4863611.1"/>
    <property type="molecule type" value="Genomic_DNA"/>
</dbReference>
<evidence type="ECO:0000256" key="2">
    <source>
        <dbReference type="ARBA" id="ARBA00012906"/>
    </source>
</evidence>
<keyword evidence="5" id="KW-0418">Kinase</keyword>